<dbReference type="EMBL" id="CP037452">
    <property type="protein sequence ID" value="QDV52061.1"/>
    <property type="molecule type" value="Genomic_DNA"/>
</dbReference>
<dbReference type="OrthoDB" id="263788at2"/>
<feature type="domain" description="DUF4440" evidence="2">
    <location>
        <begin position="49"/>
        <end position="156"/>
    </location>
</feature>
<evidence type="ECO:0000313" key="4">
    <source>
        <dbReference type="Proteomes" id="UP000318313"/>
    </source>
</evidence>
<dbReference type="NCBIfam" id="TIGR02246">
    <property type="entry name" value="SgcJ/EcaC family oxidoreductase"/>
    <property type="match status" value="1"/>
</dbReference>
<name>A0A518IG44_9PLAN</name>
<feature type="signal peptide" evidence="1">
    <location>
        <begin position="1"/>
        <end position="25"/>
    </location>
</feature>
<proteinExistence type="predicted"/>
<sequence precursor="true">MSVLGSKVMKLSVSLALILSLSVAANIFSEDSAPPTISGGSTSELVALKAANQAFVKAFNHRDASAIAEMWDEDGDYIDETGTHYVGRDAIHDEFENYFHSSCGRKIKVHANSIRFLRPDIVLIDGTSEVDPAPEGKPVVGRFSAIRIKKDGKWLLTSVRESAEEVPSNYEHLKPLEWMIGEWVDREDSSSIYTSAVWSKNKNFILRKFKVNLKGRIVLSGTQRVGWDPIRKQIKSWTFDTDGGVAEGYWSRHGSNWVVQKVGVLQDGTRATATNTYIFNENDEDSFLWKSENRIVGNIHEPDIDQVKVVRLPPALDSK</sequence>
<evidence type="ECO:0000256" key="1">
    <source>
        <dbReference type="SAM" id="SignalP"/>
    </source>
</evidence>
<evidence type="ECO:0000259" key="2">
    <source>
        <dbReference type="Pfam" id="PF14534"/>
    </source>
</evidence>
<protein>
    <submittedName>
        <fullName evidence="3">SnoaL-like domain protein</fullName>
    </submittedName>
</protein>
<dbReference type="Pfam" id="PF14534">
    <property type="entry name" value="DUF4440"/>
    <property type="match status" value="1"/>
</dbReference>
<reference evidence="3 4" key="1">
    <citation type="submission" date="2019-03" db="EMBL/GenBank/DDBJ databases">
        <title>Deep-cultivation of Planctomycetes and their phenomic and genomic characterization uncovers novel biology.</title>
        <authorList>
            <person name="Wiegand S."/>
            <person name="Jogler M."/>
            <person name="Boedeker C."/>
            <person name="Pinto D."/>
            <person name="Vollmers J."/>
            <person name="Rivas-Marin E."/>
            <person name="Kohn T."/>
            <person name="Peeters S.H."/>
            <person name="Heuer A."/>
            <person name="Rast P."/>
            <person name="Oberbeckmann S."/>
            <person name="Bunk B."/>
            <person name="Jeske O."/>
            <person name="Meyerdierks A."/>
            <person name="Storesund J.E."/>
            <person name="Kallscheuer N."/>
            <person name="Luecker S."/>
            <person name="Lage O.M."/>
            <person name="Pohl T."/>
            <person name="Merkel B.J."/>
            <person name="Hornburger P."/>
            <person name="Mueller R.-W."/>
            <person name="Bruemmer F."/>
            <person name="Labrenz M."/>
            <person name="Spormann A.M."/>
            <person name="Op den Camp H."/>
            <person name="Overmann J."/>
            <person name="Amann R."/>
            <person name="Jetten M.S.M."/>
            <person name="Mascher T."/>
            <person name="Medema M.H."/>
            <person name="Devos D.P."/>
            <person name="Kaster A.-K."/>
            <person name="Ovreas L."/>
            <person name="Rohde M."/>
            <person name="Galperin M.Y."/>
            <person name="Jogler C."/>
        </authorList>
    </citation>
    <scope>NUCLEOTIDE SEQUENCE [LARGE SCALE GENOMIC DNA]</scope>
    <source>
        <strain evidence="3 4">Enr17</strain>
    </source>
</reference>
<gene>
    <name evidence="3" type="ORF">Enr17x_41200</name>
</gene>
<feature type="chain" id="PRO_5021784101" evidence="1">
    <location>
        <begin position="26"/>
        <end position="319"/>
    </location>
</feature>
<dbReference type="SUPFAM" id="SSF54427">
    <property type="entry name" value="NTF2-like"/>
    <property type="match status" value="1"/>
</dbReference>
<organism evidence="3 4">
    <name type="scientific">Gimesia fumaroli</name>
    <dbReference type="NCBI Taxonomy" id="2527976"/>
    <lineage>
        <taxon>Bacteria</taxon>
        <taxon>Pseudomonadati</taxon>
        <taxon>Planctomycetota</taxon>
        <taxon>Planctomycetia</taxon>
        <taxon>Planctomycetales</taxon>
        <taxon>Planctomycetaceae</taxon>
        <taxon>Gimesia</taxon>
    </lineage>
</organism>
<dbReference type="AlphaFoldDB" id="A0A518IG44"/>
<dbReference type="Proteomes" id="UP000318313">
    <property type="component" value="Chromosome"/>
</dbReference>
<accession>A0A518IG44</accession>
<keyword evidence="4" id="KW-1185">Reference proteome</keyword>
<dbReference type="InterPro" id="IPR011944">
    <property type="entry name" value="Steroid_delta5-4_isomerase"/>
</dbReference>
<dbReference type="Gene3D" id="3.10.450.50">
    <property type="match status" value="1"/>
</dbReference>
<dbReference type="InterPro" id="IPR027843">
    <property type="entry name" value="DUF4440"/>
</dbReference>
<dbReference type="InterPro" id="IPR032710">
    <property type="entry name" value="NTF2-like_dom_sf"/>
</dbReference>
<evidence type="ECO:0000313" key="3">
    <source>
        <dbReference type="EMBL" id="QDV52061.1"/>
    </source>
</evidence>
<keyword evidence="1" id="KW-0732">Signal</keyword>
<dbReference type="KEGG" id="gfm:Enr17x_41200"/>